<keyword evidence="3" id="KW-1185">Reference proteome</keyword>
<evidence type="ECO:0000256" key="1">
    <source>
        <dbReference type="SAM" id="MobiDB-lite"/>
    </source>
</evidence>
<sequence length="373" mass="41440">MHVDSSPRSESDSESKFATVVCELEEFRSRPILLGACKFCPTLRSVLDEKNALIKSLGKTKVGESSPPIYCHVCPEKANLENENTYLRAILSWVSASEQQLGMMIKQFKHGDGFGVGYTYMKLDFDKLYGKIGKAAGAPSALNTASTSTQPSLVDPMDGVLKEPSKAPPQKQVWVPKPNELRNPLDTLPAATAQVTQKKGAAPPRPQARPPPPKREVRYHCEYCDREGHLEEFCFRRKRAVRREQERRNSDMYSARVHGPPRRGGRQDARARRVGGGQGDSGGYRAPAGGRFAGRAPGRPQYDYGPRNRGFGGGYDAPRFPRGGGRQPRDRHDRGYALPNFANPSVEQMARRRFASHFANPSVETFAHSLSHY</sequence>
<organism evidence="2 3">
    <name type="scientific">Panicum virgatum</name>
    <name type="common">Blackwell switchgrass</name>
    <dbReference type="NCBI Taxonomy" id="38727"/>
    <lineage>
        <taxon>Eukaryota</taxon>
        <taxon>Viridiplantae</taxon>
        <taxon>Streptophyta</taxon>
        <taxon>Embryophyta</taxon>
        <taxon>Tracheophyta</taxon>
        <taxon>Spermatophyta</taxon>
        <taxon>Magnoliopsida</taxon>
        <taxon>Liliopsida</taxon>
        <taxon>Poales</taxon>
        <taxon>Poaceae</taxon>
        <taxon>PACMAD clade</taxon>
        <taxon>Panicoideae</taxon>
        <taxon>Panicodae</taxon>
        <taxon>Paniceae</taxon>
        <taxon>Panicinae</taxon>
        <taxon>Panicum</taxon>
        <taxon>Panicum sect. Hiantes</taxon>
    </lineage>
</organism>
<protein>
    <submittedName>
        <fullName evidence="2">Uncharacterized protein</fullName>
    </submittedName>
</protein>
<name>A0A8T0WIY1_PANVG</name>
<gene>
    <name evidence="2" type="ORF">PVAP13_1NG010057</name>
</gene>
<reference evidence="2 3" key="1">
    <citation type="submission" date="2020-05" db="EMBL/GenBank/DDBJ databases">
        <title>WGS assembly of Panicum virgatum.</title>
        <authorList>
            <person name="Lovell J.T."/>
            <person name="Jenkins J."/>
            <person name="Shu S."/>
            <person name="Juenger T.E."/>
            <person name="Schmutz J."/>
        </authorList>
    </citation>
    <scope>NUCLEOTIDE SEQUENCE [LARGE SCALE GENOMIC DNA]</scope>
    <source>
        <strain evidence="3">cv. AP13</strain>
    </source>
</reference>
<feature type="region of interest" description="Disordered" evidence="1">
    <location>
        <begin position="139"/>
        <end position="215"/>
    </location>
</feature>
<dbReference type="EMBL" id="CM029038">
    <property type="protein sequence ID" value="KAG2649551.1"/>
    <property type="molecule type" value="Genomic_DNA"/>
</dbReference>
<evidence type="ECO:0000313" key="2">
    <source>
        <dbReference type="EMBL" id="KAG2649551.1"/>
    </source>
</evidence>
<accession>A0A8T0WIY1</accession>
<feature type="compositionally biased region" description="Polar residues" evidence="1">
    <location>
        <begin position="141"/>
        <end position="152"/>
    </location>
</feature>
<evidence type="ECO:0000313" key="3">
    <source>
        <dbReference type="Proteomes" id="UP000823388"/>
    </source>
</evidence>
<dbReference type="AlphaFoldDB" id="A0A8T0WIY1"/>
<proteinExistence type="predicted"/>
<feature type="compositionally biased region" description="Low complexity" evidence="1">
    <location>
        <begin position="283"/>
        <end position="300"/>
    </location>
</feature>
<comment type="caution">
    <text evidence="2">The sequence shown here is derived from an EMBL/GenBank/DDBJ whole genome shotgun (WGS) entry which is preliminary data.</text>
</comment>
<dbReference type="Proteomes" id="UP000823388">
    <property type="component" value="Chromosome 1N"/>
</dbReference>
<feature type="region of interest" description="Disordered" evidence="1">
    <location>
        <begin position="242"/>
        <end position="332"/>
    </location>
</feature>